<evidence type="ECO:0000313" key="1">
    <source>
        <dbReference type="EMBL" id="KKN41984.1"/>
    </source>
</evidence>
<proteinExistence type="predicted"/>
<dbReference type="AlphaFoldDB" id="A0A0F9QHK0"/>
<protein>
    <submittedName>
        <fullName evidence="1">Uncharacterized protein</fullName>
    </submittedName>
</protein>
<accession>A0A0F9QHK0</accession>
<dbReference type="EMBL" id="LAZR01001612">
    <property type="protein sequence ID" value="KKN41984.1"/>
    <property type="molecule type" value="Genomic_DNA"/>
</dbReference>
<sequence length="55" mass="6548">MMIHCGDCTSWHQYRDEMNEYWGRCTVYSTATRDCFGCEKGNRKPALEDPQYYAE</sequence>
<reference evidence="1" key="1">
    <citation type="journal article" date="2015" name="Nature">
        <title>Complex archaea that bridge the gap between prokaryotes and eukaryotes.</title>
        <authorList>
            <person name="Spang A."/>
            <person name="Saw J.H."/>
            <person name="Jorgensen S.L."/>
            <person name="Zaremba-Niedzwiedzka K."/>
            <person name="Martijn J."/>
            <person name="Lind A.E."/>
            <person name="van Eijk R."/>
            <person name="Schleper C."/>
            <person name="Guy L."/>
            <person name="Ettema T.J."/>
        </authorList>
    </citation>
    <scope>NUCLEOTIDE SEQUENCE</scope>
</reference>
<gene>
    <name evidence="1" type="ORF">LCGC14_0717880</name>
</gene>
<comment type="caution">
    <text evidence="1">The sequence shown here is derived from an EMBL/GenBank/DDBJ whole genome shotgun (WGS) entry which is preliminary data.</text>
</comment>
<organism evidence="1">
    <name type="scientific">marine sediment metagenome</name>
    <dbReference type="NCBI Taxonomy" id="412755"/>
    <lineage>
        <taxon>unclassified sequences</taxon>
        <taxon>metagenomes</taxon>
        <taxon>ecological metagenomes</taxon>
    </lineage>
</organism>
<name>A0A0F9QHK0_9ZZZZ</name>